<sequence>MEAFDEHDQCLNNEEIGVGSDNIDGCYVLTMQCSSEIEVDNDIIDDDFFHQEEISSQLEESLLYNDLPTDVEGQVVGADDTDYGDSDKLRSLSSEDEEETSSKKKSRMNRLEGLLTMDLLGNASDSPKLAYGEDLVIIVQRYEVASSFLMRHGLGIYRPMPS</sequence>
<feature type="region of interest" description="Disordered" evidence="1">
    <location>
        <begin position="74"/>
        <end position="107"/>
    </location>
</feature>
<reference evidence="3" key="1">
    <citation type="submission" date="2024-07" db="EMBL/GenBank/DDBJ databases">
        <title>Two chromosome-level genome assemblies of Korean endemic species Abeliophyllum distichum and Forsythia ovata (Oleaceae).</title>
        <authorList>
            <person name="Jang H."/>
        </authorList>
    </citation>
    <scope>NUCLEOTIDE SEQUENCE [LARGE SCALE GENOMIC DNA]</scope>
</reference>
<name>A0ABD1S223_9LAMI</name>
<gene>
    <name evidence="2" type="ORF">Fot_38263</name>
</gene>
<evidence type="ECO:0000313" key="2">
    <source>
        <dbReference type="EMBL" id="KAL2494506.1"/>
    </source>
</evidence>
<keyword evidence="3" id="KW-1185">Reference proteome</keyword>
<protein>
    <submittedName>
        <fullName evidence="2">Uncharacterized protein</fullName>
    </submittedName>
</protein>
<accession>A0ABD1S223</accession>
<evidence type="ECO:0000313" key="3">
    <source>
        <dbReference type="Proteomes" id="UP001604277"/>
    </source>
</evidence>
<dbReference type="AlphaFoldDB" id="A0ABD1S223"/>
<comment type="caution">
    <text evidence="2">The sequence shown here is derived from an EMBL/GenBank/DDBJ whole genome shotgun (WGS) entry which is preliminary data.</text>
</comment>
<organism evidence="2 3">
    <name type="scientific">Forsythia ovata</name>
    <dbReference type="NCBI Taxonomy" id="205694"/>
    <lineage>
        <taxon>Eukaryota</taxon>
        <taxon>Viridiplantae</taxon>
        <taxon>Streptophyta</taxon>
        <taxon>Embryophyta</taxon>
        <taxon>Tracheophyta</taxon>
        <taxon>Spermatophyta</taxon>
        <taxon>Magnoliopsida</taxon>
        <taxon>eudicotyledons</taxon>
        <taxon>Gunneridae</taxon>
        <taxon>Pentapetalae</taxon>
        <taxon>asterids</taxon>
        <taxon>lamiids</taxon>
        <taxon>Lamiales</taxon>
        <taxon>Oleaceae</taxon>
        <taxon>Forsythieae</taxon>
        <taxon>Forsythia</taxon>
    </lineage>
</organism>
<proteinExistence type="predicted"/>
<dbReference type="Proteomes" id="UP001604277">
    <property type="component" value="Unassembled WGS sequence"/>
</dbReference>
<evidence type="ECO:0000256" key="1">
    <source>
        <dbReference type="SAM" id="MobiDB-lite"/>
    </source>
</evidence>
<dbReference type="EMBL" id="JBFOLJ010000011">
    <property type="protein sequence ID" value="KAL2494506.1"/>
    <property type="molecule type" value="Genomic_DNA"/>
</dbReference>